<dbReference type="Proteomes" id="UP001318682">
    <property type="component" value="Chromosome"/>
</dbReference>
<evidence type="ECO:0000313" key="2">
    <source>
        <dbReference type="Proteomes" id="UP001318682"/>
    </source>
</evidence>
<evidence type="ECO:0000313" key="1">
    <source>
        <dbReference type="EMBL" id="WVX50764.1"/>
    </source>
</evidence>
<reference evidence="2" key="2">
    <citation type="submission" date="2024-01" db="EMBL/GenBank/DDBJ databases">
        <title>Roseobacter fucihabitans sp. nov., isolated from the brown alga Fucus spiralis.</title>
        <authorList>
            <person name="Hahnke S."/>
            <person name="Berger M."/>
            <person name="Schlingloff A."/>
            <person name="Athale I."/>
            <person name="Neumann-Schaal M."/>
            <person name="Adenaya A."/>
            <person name="Poehlein A."/>
            <person name="Daniel R."/>
            <person name="Pertersen J."/>
            <person name="Brinkhoff T."/>
        </authorList>
    </citation>
    <scope>NUCLEOTIDE SEQUENCE [LARGE SCALE GENOMIC DNA]</scope>
    <source>
        <strain evidence="2">B14</strain>
    </source>
</reference>
<accession>A0ABZ2BXM2</accession>
<dbReference type="SUPFAM" id="SSF158791">
    <property type="entry name" value="MgtE N-terminal domain-like"/>
    <property type="match status" value="1"/>
</dbReference>
<reference evidence="1 2" key="1">
    <citation type="submission" date="2015-07" db="EMBL/GenBank/DDBJ databases">
        <authorList>
            <person name="Voget S."/>
            <person name="Dogs M."/>
            <person name="Brinkhoff T.H."/>
            <person name="Daniel R."/>
        </authorList>
    </citation>
    <scope>NUCLEOTIDE SEQUENCE [LARGE SCALE GENOMIC DNA]</scope>
    <source>
        <strain evidence="1 2">B14</strain>
    </source>
</reference>
<proteinExistence type="predicted"/>
<dbReference type="RefSeq" id="WP_187431456.1">
    <property type="nucleotide sequence ID" value="NZ_CP143423.1"/>
</dbReference>
<organism evidence="1 2">
    <name type="scientific">Roseobacter fucihabitans</name>
    <dbReference type="NCBI Taxonomy" id="1537242"/>
    <lineage>
        <taxon>Bacteria</taxon>
        <taxon>Pseudomonadati</taxon>
        <taxon>Pseudomonadota</taxon>
        <taxon>Alphaproteobacteria</taxon>
        <taxon>Rhodobacterales</taxon>
        <taxon>Roseobacteraceae</taxon>
        <taxon>Roseobacter</taxon>
    </lineage>
</organism>
<keyword evidence="2" id="KW-1185">Reference proteome</keyword>
<dbReference type="EMBL" id="CP143423">
    <property type="protein sequence ID" value="WVX50764.1"/>
    <property type="molecule type" value="Genomic_DNA"/>
</dbReference>
<name>A0ABZ2BXM2_9RHOB</name>
<protein>
    <recommendedName>
        <fullName evidence="3">Flagellar motility protein MotE, a chaperone for MotC folding</fullName>
    </recommendedName>
</protein>
<gene>
    <name evidence="1" type="ORF">ROLI_038640</name>
</gene>
<sequence>MLLKKKFFGKNGRGSILLIVSLLVGSAVVRVGTGAGQAVATENPLAPSEKQEAITAEAPQDSILSDDDKVEMAVLLRSFQEREARISEKEEKIAIRMKTLKVADEEIERRLTMLEEAETSLRGLLALANTAAEDDLVRLTTVYENMKPKDAAPLFEQMEPDFAAGFLGRMRADAAAGIMSGLSPQAAYSISVILAGRNADVPKG</sequence>
<evidence type="ECO:0008006" key="3">
    <source>
        <dbReference type="Google" id="ProtNLM"/>
    </source>
</evidence>